<feature type="domain" description="D-alanyl-D-alanine carboxypeptidase-like core" evidence="3">
    <location>
        <begin position="313"/>
        <end position="424"/>
    </location>
</feature>
<proteinExistence type="predicted"/>
<protein>
    <submittedName>
        <fullName evidence="4">D-alanyl-D-alanine carboxypeptidase-like protein</fullName>
    </submittedName>
</protein>
<organism evidence="4 5">
    <name type="scientific">Kineococcus xinjiangensis</name>
    <dbReference type="NCBI Taxonomy" id="512762"/>
    <lineage>
        <taxon>Bacteria</taxon>
        <taxon>Bacillati</taxon>
        <taxon>Actinomycetota</taxon>
        <taxon>Actinomycetes</taxon>
        <taxon>Kineosporiales</taxon>
        <taxon>Kineosporiaceae</taxon>
        <taxon>Kineococcus</taxon>
    </lineage>
</organism>
<keyword evidence="5" id="KW-1185">Reference proteome</keyword>
<keyword evidence="1" id="KW-0175">Coiled coil</keyword>
<dbReference type="OrthoDB" id="5496837at2"/>
<evidence type="ECO:0000259" key="3">
    <source>
        <dbReference type="Pfam" id="PF02557"/>
    </source>
</evidence>
<keyword evidence="2" id="KW-0732">Signal</keyword>
<comment type="caution">
    <text evidence="4">The sequence shown here is derived from an EMBL/GenBank/DDBJ whole genome shotgun (WGS) entry which is preliminary data.</text>
</comment>
<keyword evidence="4" id="KW-0378">Hydrolase</keyword>
<dbReference type="InterPro" id="IPR009045">
    <property type="entry name" value="Zn_M74/Hedgehog-like"/>
</dbReference>
<dbReference type="InterPro" id="IPR003709">
    <property type="entry name" value="VanY-like_core_dom"/>
</dbReference>
<keyword evidence="4" id="KW-0645">Protease</keyword>
<evidence type="ECO:0000313" key="5">
    <source>
        <dbReference type="Proteomes" id="UP000239485"/>
    </source>
</evidence>
<dbReference type="PROSITE" id="PS51318">
    <property type="entry name" value="TAT"/>
    <property type="match status" value="1"/>
</dbReference>
<gene>
    <name evidence="4" type="ORF">CLV92_107218</name>
</gene>
<dbReference type="GO" id="GO:0004180">
    <property type="term" value="F:carboxypeptidase activity"/>
    <property type="evidence" value="ECO:0007669"/>
    <property type="project" value="UniProtKB-KW"/>
</dbReference>
<dbReference type="PANTHER" id="PTHR34385:SF1">
    <property type="entry name" value="PEPTIDOGLYCAN L-ALANYL-D-GLUTAMATE ENDOPEPTIDASE CWLK"/>
    <property type="match status" value="1"/>
</dbReference>
<dbReference type="GO" id="GO:0006508">
    <property type="term" value="P:proteolysis"/>
    <property type="evidence" value="ECO:0007669"/>
    <property type="project" value="InterPro"/>
</dbReference>
<evidence type="ECO:0000313" key="4">
    <source>
        <dbReference type="EMBL" id="PPK94715.1"/>
    </source>
</evidence>
<accession>A0A2S6IKK7</accession>
<dbReference type="SUPFAM" id="SSF55166">
    <property type="entry name" value="Hedgehog/DD-peptidase"/>
    <property type="match status" value="1"/>
</dbReference>
<dbReference type="EMBL" id="PTJD01000007">
    <property type="protein sequence ID" value="PPK94715.1"/>
    <property type="molecule type" value="Genomic_DNA"/>
</dbReference>
<dbReference type="PANTHER" id="PTHR34385">
    <property type="entry name" value="D-ALANYL-D-ALANINE CARBOXYPEPTIDASE"/>
    <property type="match status" value="1"/>
</dbReference>
<reference evidence="4 5" key="1">
    <citation type="submission" date="2018-02" db="EMBL/GenBank/DDBJ databases">
        <title>Genomic Encyclopedia of Archaeal and Bacterial Type Strains, Phase II (KMG-II): from individual species to whole genera.</title>
        <authorList>
            <person name="Goeker M."/>
        </authorList>
    </citation>
    <scope>NUCLEOTIDE SEQUENCE [LARGE SCALE GENOMIC DNA]</scope>
    <source>
        <strain evidence="4 5">DSM 22857</strain>
    </source>
</reference>
<dbReference type="Proteomes" id="UP000239485">
    <property type="component" value="Unassembled WGS sequence"/>
</dbReference>
<feature type="coiled-coil region" evidence="1">
    <location>
        <begin position="101"/>
        <end position="136"/>
    </location>
</feature>
<dbReference type="AlphaFoldDB" id="A0A2S6IKK7"/>
<evidence type="ECO:0000256" key="1">
    <source>
        <dbReference type="SAM" id="Coils"/>
    </source>
</evidence>
<dbReference type="Pfam" id="PF02557">
    <property type="entry name" value="VanY"/>
    <property type="match status" value="1"/>
</dbReference>
<dbReference type="Gene3D" id="3.30.1380.10">
    <property type="match status" value="1"/>
</dbReference>
<dbReference type="CDD" id="cd14814">
    <property type="entry name" value="Peptidase_M15"/>
    <property type="match status" value="1"/>
</dbReference>
<feature type="signal peptide" evidence="2">
    <location>
        <begin position="1"/>
        <end position="33"/>
    </location>
</feature>
<keyword evidence="4" id="KW-0121">Carboxypeptidase</keyword>
<dbReference type="InterPro" id="IPR006311">
    <property type="entry name" value="TAT_signal"/>
</dbReference>
<sequence>MQLPSALRRVVLATAAGIGVTCMAAGLTQPALADPAAPVAVPVSARTPTPQEVEEARRAAEASTAEAQAARTRTTKAQEELDAVAAQASAALERYGQAVEAKRLAEEQERYERERLAEAERQLAESKKQLGRWASEAYKDGGSLEEYSALVTVLESRDTNEVPSLLASVNRVGANRDNAVSTYRAAKLTQEEATARAKVHAETARVESEKAEAAKKDAEALVEKQKGKLAEMLALQAAAEGDATTKATQAANLAAARLQAEAAAAAALAAGARSVSGGLVGEIGACAGGDVTGYANGTIPRSALCPLFGSPRHVLRADAAHAFNQLSQAYAAHFGRAMCVTDSYRPLADQISVAARKPGLAARPGTSRHGLGIAVDLCDGVNVYGTPTFNWLKQNSAVYGWIHPSWADKGGSGPFEPWHWEYVG</sequence>
<feature type="coiled-coil region" evidence="1">
    <location>
        <begin position="201"/>
        <end position="228"/>
    </location>
</feature>
<dbReference type="RefSeq" id="WP_104433007.1">
    <property type="nucleotide sequence ID" value="NZ_PTJD01000007.1"/>
</dbReference>
<name>A0A2S6IKK7_9ACTN</name>
<dbReference type="InterPro" id="IPR052179">
    <property type="entry name" value="DD-CPase-like"/>
</dbReference>
<feature type="chain" id="PRO_5015682934" evidence="2">
    <location>
        <begin position="34"/>
        <end position="424"/>
    </location>
</feature>
<evidence type="ECO:0000256" key="2">
    <source>
        <dbReference type="SAM" id="SignalP"/>
    </source>
</evidence>